<evidence type="ECO:0000313" key="10">
    <source>
        <dbReference type="Proteomes" id="UP000597762"/>
    </source>
</evidence>
<comment type="caution">
    <text evidence="9">The sequence shown here is derived from an EMBL/GenBank/DDBJ whole genome shotgun (WGS) entry which is preliminary data.</text>
</comment>
<name>A0A812CDD5_ACAPH</name>
<evidence type="ECO:0000256" key="4">
    <source>
        <dbReference type="ARBA" id="ARBA00023295"/>
    </source>
</evidence>
<dbReference type="InterPro" id="IPR001223">
    <property type="entry name" value="Glyco_hydro18_cat"/>
</dbReference>
<dbReference type="SUPFAM" id="SSF54556">
    <property type="entry name" value="Chitinase insertion domain"/>
    <property type="match status" value="1"/>
</dbReference>
<dbReference type="OrthoDB" id="76388at2759"/>
<evidence type="ECO:0000313" key="9">
    <source>
        <dbReference type="EMBL" id="CAE1258858.1"/>
    </source>
</evidence>
<feature type="transmembrane region" description="Helical" evidence="7">
    <location>
        <begin position="21"/>
        <end position="49"/>
    </location>
</feature>
<organism evidence="9 10">
    <name type="scientific">Acanthosepion pharaonis</name>
    <name type="common">Pharaoh cuttlefish</name>
    <name type="synonym">Sepia pharaonis</name>
    <dbReference type="NCBI Taxonomy" id="158019"/>
    <lineage>
        <taxon>Eukaryota</taxon>
        <taxon>Metazoa</taxon>
        <taxon>Spiralia</taxon>
        <taxon>Lophotrochozoa</taxon>
        <taxon>Mollusca</taxon>
        <taxon>Cephalopoda</taxon>
        <taxon>Coleoidea</taxon>
        <taxon>Decapodiformes</taxon>
        <taxon>Sepiida</taxon>
        <taxon>Sepiina</taxon>
        <taxon>Sepiidae</taxon>
        <taxon>Acanthosepion</taxon>
    </lineage>
</organism>
<dbReference type="InterPro" id="IPR011583">
    <property type="entry name" value="Chitinase_II/V-like_cat"/>
</dbReference>
<evidence type="ECO:0000256" key="6">
    <source>
        <dbReference type="RuleBase" id="RU004453"/>
    </source>
</evidence>
<accession>A0A812CDD5</accession>
<protein>
    <submittedName>
        <fullName evidence="9">E3.2.1.14</fullName>
        <ecNumber evidence="9">3.2.1.14</ecNumber>
    </submittedName>
</protein>
<dbReference type="Gene3D" id="3.10.50.10">
    <property type="match status" value="1"/>
</dbReference>
<keyword evidence="3" id="KW-0325">Glycoprotein</keyword>
<sequence length="414" mass="47108">MRELFQQSIQIYLRHRRPLVGVNFCCFYTISSMALSTVQILLVLSWMFVCIACQPVPKNERKIVCYFYTNHKPYEGDLPPELNPTLCTHIIFIGTGIVDGIVKPGMPSDINMYYKKIPLLKKINPKVKVLLCNGGNFNDVLASAANRAKYIKSALALLRKYGFDGFDLDFEFPAWYLPKEQKHNFTLLATELHDLFAEEAKKTNQTRLLLTAAVAAIQSITDASYEVPALAKALDWINLMVYDLHAFAYYDPFTGFNSPLYAEPHDSLIYGNRSIVYSGNYWISKGMPKSKVVIGIPLYGHSYKLLFAFDHGLHAPASDRGPNGGYVNYPDSCQLLKSGATRVFHEHCKVPYMYKGKTWISYDDEQSIQIKVNWIKKNGYPGIMIYNMNADDYLGKCDGKTKFPLLKVVNQFRN</sequence>
<dbReference type="GO" id="GO:0005975">
    <property type="term" value="P:carbohydrate metabolic process"/>
    <property type="evidence" value="ECO:0007669"/>
    <property type="project" value="InterPro"/>
</dbReference>
<evidence type="ECO:0000256" key="5">
    <source>
        <dbReference type="RuleBase" id="RU000489"/>
    </source>
</evidence>
<evidence type="ECO:0000256" key="7">
    <source>
        <dbReference type="SAM" id="Phobius"/>
    </source>
</evidence>
<keyword evidence="10" id="KW-1185">Reference proteome</keyword>
<comment type="similarity">
    <text evidence="6">Belongs to the glycosyl hydrolase 18 family.</text>
</comment>
<dbReference type="SMART" id="SM00636">
    <property type="entry name" value="Glyco_18"/>
    <property type="match status" value="1"/>
</dbReference>
<dbReference type="GO" id="GO:0008843">
    <property type="term" value="F:endochitinase activity"/>
    <property type="evidence" value="ECO:0007669"/>
    <property type="project" value="UniProtKB-EC"/>
</dbReference>
<dbReference type="Proteomes" id="UP000597762">
    <property type="component" value="Unassembled WGS sequence"/>
</dbReference>
<gene>
    <name evidence="9" type="ORF">SPHA_31423</name>
</gene>
<dbReference type="EC" id="3.2.1.14" evidence="9"/>
<evidence type="ECO:0000256" key="3">
    <source>
        <dbReference type="ARBA" id="ARBA00023180"/>
    </source>
</evidence>
<evidence type="ECO:0000259" key="8">
    <source>
        <dbReference type="PROSITE" id="PS51910"/>
    </source>
</evidence>
<dbReference type="AlphaFoldDB" id="A0A812CDD5"/>
<dbReference type="InterPro" id="IPR017853">
    <property type="entry name" value="GH"/>
</dbReference>
<dbReference type="EMBL" id="CAHIKZ030001291">
    <property type="protein sequence ID" value="CAE1258858.1"/>
    <property type="molecule type" value="Genomic_DNA"/>
</dbReference>
<keyword evidence="7" id="KW-1133">Transmembrane helix</keyword>
<keyword evidence="4 5" id="KW-0326">Glycosidase</keyword>
<dbReference type="PANTHER" id="PTHR11177:SF390">
    <property type="entry name" value="CHITINASE 11"/>
    <property type="match status" value="1"/>
</dbReference>
<evidence type="ECO:0000256" key="2">
    <source>
        <dbReference type="ARBA" id="ARBA00022801"/>
    </source>
</evidence>
<dbReference type="FunFam" id="3.10.50.10:FF:000003">
    <property type="entry name" value="Class V chitinase CHIT5b"/>
    <property type="match status" value="1"/>
</dbReference>
<proteinExistence type="inferred from homology"/>
<dbReference type="InterPro" id="IPR001579">
    <property type="entry name" value="Glyco_hydro_18_chit_AS"/>
</dbReference>
<dbReference type="GO" id="GO:0005576">
    <property type="term" value="C:extracellular region"/>
    <property type="evidence" value="ECO:0007669"/>
    <property type="project" value="TreeGrafter"/>
</dbReference>
<keyword evidence="2 5" id="KW-0378">Hydrolase</keyword>
<dbReference type="PROSITE" id="PS01095">
    <property type="entry name" value="GH18_1"/>
    <property type="match status" value="1"/>
</dbReference>
<reference evidence="9" key="1">
    <citation type="submission" date="2021-01" db="EMBL/GenBank/DDBJ databases">
        <authorList>
            <person name="Li R."/>
            <person name="Bekaert M."/>
        </authorList>
    </citation>
    <scope>NUCLEOTIDE SEQUENCE</scope>
    <source>
        <strain evidence="9">Farmed</strain>
    </source>
</reference>
<dbReference type="InterPro" id="IPR029070">
    <property type="entry name" value="Chitinase_insertion_sf"/>
</dbReference>
<dbReference type="Gene3D" id="3.20.20.80">
    <property type="entry name" value="Glycosidases"/>
    <property type="match status" value="1"/>
</dbReference>
<keyword evidence="1" id="KW-0732">Signal</keyword>
<evidence type="ECO:0000256" key="1">
    <source>
        <dbReference type="ARBA" id="ARBA00022729"/>
    </source>
</evidence>
<dbReference type="PROSITE" id="PS51910">
    <property type="entry name" value="GH18_2"/>
    <property type="match status" value="1"/>
</dbReference>
<dbReference type="PANTHER" id="PTHR11177">
    <property type="entry name" value="CHITINASE"/>
    <property type="match status" value="1"/>
</dbReference>
<dbReference type="GO" id="GO:0006032">
    <property type="term" value="P:chitin catabolic process"/>
    <property type="evidence" value="ECO:0007669"/>
    <property type="project" value="UniProtKB-ARBA"/>
</dbReference>
<keyword evidence="7" id="KW-0472">Membrane</keyword>
<dbReference type="Pfam" id="PF00704">
    <property type="entry name" value="Glyco_hydro_18"/>
    <property type="match status" value="1"/>
</dbReference>
<dbReference type="InterPro" id="IPR050314">
    <property type="entry name" value="Glycosyl_Hydrlase_18"/>
</dbReference>
<feature type="domain" description="GH18" evidence="8">
    <location>
        <begin position="61"/>
        <end position="414"/>
    </location>
</feature>
<dbReference type="GO" id="GO:0008061">
    <property type="term" value="F:chitin binding"/>
    <property type="evidence" value="ECO:0007669"/>
    <property type="project" value="InterPro"/>
</dbReference>
<dbReference type="SUPFAM" id="SSF51445">
    <property type="entry name" value="(Trans)glycosidases"/>
    <property type="match status" value="1"/>
</dbReference>
<keyword evidence="7" id="KW-0812">Transmembrane</keyword>